<dbReference type="InterPro" id="IPR013022">
    <property type="entry name" value="Xyl_isomerase-like_TIM-brl"/>
</dbReference>
<dbReference type="PANTHER" id="PTHR12110:SF48">
    <property type="entry name" value="BLL3656 PROTEIN"/>
    <property type="match status" value="1"/>
</dbReference>
<comment type="caution">
    <text evidence="2">The sequence shown here is derived from an EMBL/GenBank/DDBJ whole genome shotgun (WGS) entry which is preliminary data.</text>
</comment>
<dbReference type="Pfam" id="PF01261">
    <property type="entry name" value="AP_endonuc_2"/>
    <property type="match status" value="1"/>
</dbReference>
<dbReference type="RefSeq" id="WP_184153268.1">
    <property type="nucleotide sequence ID" value="NZ_JACHFM010000004.1"/>
</dbReference>
<evidence type="ECO:0000313" key="2">
    <source>
        <dbReference type="EMBL" id="MBB5223756.1"/>
    </source>
</evidence>
<dbReference type="Proteomes" id="UP000549457">
    <property type="component" value="Unassembled WGS sequence"/>
</dbReference>
<evidence type="ECO:0000259" key="1">
    <source>
        <dbReference type="Pfam" id="PF01261"/>
    </source>
</evidence>
<dbReference type="SUPFAM" id="SSF51658">
    <property type="entry name" value="Xylose isomerase-like"/>
    <property type="match status" value="1"/>
</dbReference>
<dbReference type="InterPro" id="IPR050312">
    <property type="entry name" value="IolE/XylAMocC-like"/>
</dbReference>
<organism evidence="2 3">
    <name type="scientific">Amaricoccus macauensis</name>
    <dbReference type="NCBI Taxonomy" id="57001"/>
    <lineage>
        <taxon>Bacteria</taxon>
        <taxon>Pseudomonadati</taxon>
        <taxon>Pseudomonadota</taxon>
        <taxon>Alphaproteobacteria</taxon>
        <taxon>Rhodobacterales</taxon>
        <taxon>Paracoccaceae</taxon>
        <taxon>Amaricoccus</taxon>
    </lineage>
</organism>
<accession>A0A840SVB4</accession>
<dbReference type="EMBL" id="JACHFM010000004">
    <property type="protein sequence ID" value="MBB5223756.1"/>
    <property type="molecule type" value="Genomic_DNA"/>
</dbReference>
<dbReference type="PANTHER" id="PTHR12110">
    <property type="entry name" value="HYDROXYPYRUVATE ISOMERASE"/>
    <property type="match status" value="1"/>
</dbReference>
<keyword evidence="3" id="KW-1185">Reference proteome</keyword>
<protein>
    <submittedName>
        <fullName evidence="2">Sugar phosphate isomerase/epimerase</fullName>
    </submittedName>
</protein>
<dbReference type="InterPro" id="IPR036237">
    <property type="entry name" value="Xyl_isomerase-like_sf"/>
</dbReference>
<proteinExistence type="predicted"/>
<reference evidence="2 3" key="1">
    <citation type="submission" date="2020-08" db="EMBL/GenBank/DDBJ databases">
        <title>Genomic Encyclopedia of Type Strains, Phase IV (KMG-IV): sequencing the most valuable type-strain genomes for metagenomic binning, comparative biology and taxonomic classification.</title>
        <authorList>
            <person name="Goeker M."/>
        </authorList>
    </citation>
    <scope>NUCLEOTIDE SEQUENCE [LARGE SCALE GENOMIC DNA]</scope>
    <source>
        <strain evidence="2 3">DSM 101730</strain>
    </source>
</reference>
<sequence length="273" mass="29289">MSHRYSLAFLTVFELPPVEAVKAAKSAGYDLIGLRMLPAAPGAEADYPLLTDDRVLADTLAALDDTGIGVADIEIVRLKPETDVGSFERFFERGQRLGAKNVLVAGDDPEEARLAESFGKLARLAASFGLTVDLEFMPWTRVPDLATALRIVEASGEPNGGVLVDALHFDRSSSTLDEVAAMPRQRINYVQFCDGPKDYDRSDAGLIDVARRARLMPGDGGIDLAGFARAIPSDTVISIELPNYELAERMNGADRAALALQRTKAVVDAALAG</sequence>
<gene>
    <name evidence="2" type="ORF">HNP73_003710</name>
</gene>
<dbReference type="Gene3D" id="3.20.20.150">
    <property type="entry name" value="Divalent-metal-dependent TIM barrel enzymes"/>
    <property type="match status" value="1"/>
</dbReference>
<feature type="domain" description="Xylose isomerase-like TIM barrel" evidence="1">
    <location>
        <begin position="21"/>
        <end position="257"/>
    </location>
</feature>
<dbReference type="AlphaFoldDB" id="A0A840SVB4"/>
<dbReference type="GO" id="GO:0016853">
    <property type="term" value="F:isomerase activity"/>
    <property type="evidence" value="ECO:0007669"/>
    <property type="project" value="UniProtKB-KW"/>
</dbReference>
<evidence type="ECO:0000313" key="3">
    <source>
        <dbReference type="Proteomes" id="UP000549457"/>
    </source>
</evidence>
<name>A0A840SVB4_9RHOB</name>
<keyword evidence="2" id="KW-0413">Isomerase</keyword>